<reference evidence="1 2" key="1">
    <citation type="submission" date="2024-03" db="EMBL/GenBank/DDBJ databases">
        <title>Novel species of the genus Variovorax.</title>
        <authorList>
            <person name="Liu Q."/>
            <person name="Xin Y.-H."/>
        </authorList>
    </citation>
    <scope>NUCLEOTIDE SEQUENCE [LARGE SCALE GENOMIC DNA]</scope>
    <source>
        <strain evidence="1 2">KACC 18899</strain>
    </source>
</reference>
<evidence type="ECO:0000313" key="1">
    <source>
        <dbReference type="EMBL" id="MEJ8815230.1"/>
    </source>
</evidence>
<gene>
    <name evidence="1" type="ORF">WKW77_29470</name>
</gene>
<evidence type="ECO:0008006" key="3">
    <source>
        <dbReference type="Google" id="ProtNLM"/>
    </source>
</evidence>
<accession>A0ABU8VNR7</accession>
<protein>
    <recommendedName>
        <fullName evidence="3">DUF3168 domain-containing protein</fullName>
    </recommendedName>
</protein>
<dbReference type="Proteomes" id="UP001365846">
    <property type="component" value="Unassembled WGS sequence"/>
</dbReference>
<evidence type="ECO:0000313" key="2">
    <source>
        <dbReference type="Proteomes" id="UP001365846"/>
    </source>
</evidence>
<keyword evidence="2" id="KW-1185">Reference proteome</keyword>
<comment type="caution">
    <text evidence="1">The sequence shown here is derived from an EMBL/GenBank/DDBJ whole genome shotgun (WGS) entry which is preliminary data.</text>
</comment>
<dbReference type="RefSeq" id="WP_340360446.1">
    <property type="nucleotide sequence ID" value="NZ_JBBKZU010000018.1"/>
</dbReference>
<name>A0ABU8VNR7_9BURK</name>
<organism evidence="1 2">
    <name type="scientific">Variovorax ureilyticus</name>
    <dbReference type="NCBI Taxonomy" id="1836198"/>
    <lineage>
        <taxon>Bacteria</taxon>
        <taxon>Pseudomonadati</taxon>
        <taxon>Pseudomonadota</taxon>
        <taxon>Betaproteobacteria</taxon>
        <taxon>Burkholderiales</taxon>
        <taxon>Comamonadaceae</taxon>
        <taxon>Variovorax</taxon>
    </lineage>
</organism>
<proteinExistence type="predicted"/>
<sequence>MTNSMQSPDLETVQMVRVALQEVISAREHAVQPVPYFAPTNIGTLPPFEQERELNVKEETDYGNRVRAGIHMTLSAAVSALEVAEVLMKNFAVVDPKDRKQELIRCSLNARVARDAAAEAAAVLSGQQAPKSDAMVEIKRLKSALFQRFGIGE</sequence>
<dbReference type="EMBL" id="JBBKZU010000018">
    <property type="protein sequence ID" value="MEJ8815230.1"/>
    <property type="molecule type" value="Genomic_DNA"/>
</dbReference>